<dbReference type="EMBL" id="AMZH03014306">
    <property type="protein sequence ID" value="RRT47863.1"/>
    <property type="molecule type" value="Genomic_DNA"/>
</dbReference>
<gene>
    <name evidence="2" type="ORF">B296_00034195</name>
</gene>
<feature type="region of interest" description="Disordered" evidence="1">
    <location>
        <begin position="34"/>
        <end position="72"/>
    </location>
</feature>
<name>A0A426Y809_ENSVE</name>
<comment type="caution">
    <text evidence="2">The sequence shown here is derived from an EMBL/GenBank/DDBJ whole genome shotgun (WGS) entry which is preliminary data.</text>
</comment>
<dbReference type="Proteomes" id="UP000287651">
    <property type="component" value="Unassembled WGS sequence"/>
</dbReference>
<accession>A0A426Y809</accession>
<dbReference type="AlphaFoldDB" id="A0A426Y809"/>
<evidence type="ECO:0000313" key="2">
    <source>
        <dbReference type="EMBL" id="RRT47863.1"/>
    </source>
</evidence>
<protein>
    <submittedName>
        <fullName evidence="2">Uncharacterized protein</fullName>
    </submittedName>
</protein>
<sequence length="72" mass="7842">MTDAVGIPVWDSVHGAPRGVSVRLAQWKDATLNPRRLRAPRPPRQLPFPLSSPGHRGLDHVGPTSFIGEVGR</sequence>
<evidence type="ECO:0000313" key="3">
    <source>
        <dbReference type="Proteomes" id="UP000287651"/>
    </source>
</evidence>
<organism evidence="2 3">
    <name type="scientific">Ensete ventricosum</name>
    <name type="common">Abyssinian banana</name>
    <name type="synonym">Musa ensete</name>
    <dbReference type="NCBI Taxonomy" id="4639"/>
    <lineage>
        <taxon>Eukaryota</taxon>
        <taxon>Viridiplantae</taxon>
        <taxon>Streptophyta</taxon>
        <taxon>Embryophyta</taxon>
        <taxon>Tracheophyta</taxon>
        <taxon>Spermatophyta</taxon>
        <taxon>Magnoliopsida</taxon>
        <taxon>Liliopsida</taxon>
        <taxon>Zingiberales</taxon>
        <taxon>Musaceae</taxon>
        <taxon>Ensete</taxon>
    </lineage>
</organism>
<proteinExistence type="predicted"/>
<evidence type="ECO:0000256" key="1">
    <source>
        <dbReference type="SAM" id="MobiDB-lite"/>
    </source>
</evidence>
<reference evidence="2 3" key="1">
    <citation type="journal article" date="2014" name="Agronomy (Basel)">
        <title>A Draft Genome Sequence for Ensete ventricosum, the Drought-Tolerant Tree Against Hunger.</title>
        <authorList>
            <person name="Harrison J."/>
            <person name="Moore K.A."/>
            <person name="Paszkiewicz K."/>
            <person name="Jones T."/>
            <person name="Grant M."/>
            <person name="Ambacheew D."/>
            <person name="Muzemil S."/>
            <person name="Studholme D.J."/>
        </authorList>
    </citation>
    <scope>NUCLEOTIDE SEQUENCE [LARGE SCALE GENOMIC DNA]</scope>
</reference>